<evidence type="ECO:0000256" key="7">
    <source>
        <dbReference type="ARBA" id="ARBA00022679"/>
    </source>
</evidence>
<comment type="pathway">
    <text evidence="10">Bacterial outer membrane biogenesis; LPS lipid A biosynthesis.</text>
</comment>
<dbReference type="NCBIfam" id="TIGR00215">
    <property type="entry name" value="lpxB"/>
    <property type="match status" value="1"/>
</dbReference>
<reference evidence="11 12" key="1">
    <citation type="submission" date="2022-01" db="EMBL/GenBank/DDBJ databases">
        <title>Desulfofustis limnae sp. nov., a novel mesophilic sulfate-reducing bacterium isolated from marsh soil.</title>
        <authorList>
            <person name="Watanabe M."/>
            <person name="Takahashi A."/>
            <person name="Kojima H."/>
            <person name="Fukui M."/>
        </authorList>
    </citation>
    <scope>NUCLEOTIDE SEQUENCE [LARGE SCALE GENOMIC DNA]</scope>
    <source>
        <strain evidence="11 12">PPLL</strain>
    </source>
</reference>
<comment type="function">
    <text evidence="1 10">Condensation of UDP-2,3-diacylglucosamine and 2,3-diacylglucosamine-1-phosphate to form lipid A disaccharide, a precursor of lipid A, a phosphorylated glycolipid that anchors the lipopolysaccharide to the outer membrane of the cell.</text>
</comment>
<evidence type="ECO:0000256" key="10">
    <source>
        <dbReference type="HAMAP-Rule" id="MF_00392"/>
    </source>
</evidence>
<evidence type="ECO:0000313" key="11">
    <source>
        <dbReference type="EMBL" id="BDD87240.1"/>
    </source>
</evidence>
<dbReference type="PANTHER" id="PTHR30372:SF4">
    <property type="entry name" value="LIPID-A-DISACCHARIDE SYNTHASE, MITOCHONDRIAL-RELATED"/>
    <property type="match status" value="1"/>
</dbReference>
<keyword evidence="7 10" id="KW-0808">Transferase</keyword>
<dbReference type="SUPFAM" id="SSF53756">
    <property type="entry name" value="UDP-Glycosyltransferase/glycogen phosphorylase"/>
    <property type="match status" value="1"/>
</dbReference>
<evidence type="ECO:0000256" key="5">
    <source>
        <dbReference type="ARBA" id="ARBA00022556"/>
    </source>
</evidence>
<name>A0ABM7W8H1_9BACT</name>
<protein>
    <recommendedName>
        <fullName evidence="3 10">Lipid-A-disaccharide synthase</fullName>
        <ecNumber evidence="2 10">2.4.1.182</ecNumber>
    </recommendedName>
</protein>
<comment type="similarity">
    <text evidence="10">Belongs to the LpxB family.</text>
</comment>
<dbReference type="InterPro" id="IPR003835">
    <property type="entry name" value="Glyco_trans_19"/>
</dbReference>
<comment type="catalytic activity">
    <reaction evidence="9 10">
        <text>a lipid X + a UDP-2-N,3-O-bis[(3R)-3-hydroxyacyl]-alpha-D-glucosamine = a lipid A disaccharide + UDP + H(+)</text>
        <dbReference type="Rhea" id="RHEA:67828"/>
        <dbReference type="ChEBI" id="CHEBI:15378"/>
        <dbReference type="ChEBI" id="CHEBI:58223"/>
        <dbReference type="ChEBI" id="CHEBI:137748"/>
        <dbReference type="ChEBI" id="CHEBI:176338"/>
        <dbReference type="ChEBI" id="CHEBI:176343"/>
        <dbReference type="EC" id="2.4.1.182"/>
    </reaction>
</comment>
<keyword evidence="12" id="KW-1185">Reference proteome</keyword>
<dbReference type="EMBL" id="AP025516">
    <property type="protein sequence ID" value="BDD87240.1"/>
    <property type="molecule type" value="Genomic_DNA"/>
</dbReference>
<evidence type="ECO:0000256" key="3">
    <source>
        <dbReference type="ARBA" id="ARBA00020902"/>
    </source>
</evidence>
<keyword evidence="8 10" id="KW-0443">Lipid metabolism</keyword>
<accession>A0ABM7W8H1</accession>
<proteinExistence type="inferred from homology"/>
<dbReference type="PANTHER" id="PTHR30372">
    <property type="entry name" value="LIPID-A-DISACCHARIDE SYNTHASE"/>
    <property type="match status" value="1"/>
</dbReference>
<evidence type="ECO:0000313" key="12">
    <source>
        <dbReference type="Proteomes" id="UP000830055"/>
    </source>
</evidence>
<evidence type="ECO:0000256" key="2">
    <source>
        <dbReference type="ARBA" id="ARBA00012687"/>
    </source>
</evidence>
<dbReference type="HAMAP" id="MF_00392">
    <property type="entry name" value="LpxB"/>
    <property type="match status" value="1"/>
</dbReference>
<evidence type="ECO:0000256" key="9">
    <source>
        <dbReference type="ARBA" id="ARBA00048975"/>
    </source>
</evidence>
<organism evidence="11 12">
    <name type="scientific">Desulfofustis limnaeus</name>
    <dbReference type="NCBI Taxonomy" id="2740163"/>
    <lineage>
        <taxon>Bacteria</taxon>
        <taxon>Pseudomonadati</taxon>
        <taxon>Thermodesulfobacteriota</taxon>
        <taxon>Desulfobulbia</taxon>
        <taxon>Desulfobulbales</taxon>
        <taxon>Desulfocapsaceae</taxon>
        <taxon>Desulfofustis</taxon>
    </lineage>
</organism>
<evidence type="ECO:0000256" key="8">
    <source>
        <dbReference type="ARBA" id="ARBA00023098"/>
    </source>
</evidence>
<evidence type="ECO:0000256" key="1">
    <source>
        <dbReference type="ARBA" id="ARBA00002056"/>
    </source>
</evidence>
<keyword evidence="4 10" id="KW-0444">Lipid biosynthesis</keyword>
<dbReference type="Pfam" id="PF02684">
    <property type="entry name" value="LpxB"/>
    <property type="match status" value="1"/>
</dbReference>
<evidence type="ECO:0000256" key="4">
    <source>
        <dbReference type="ARBA" id="ARBA00022516"/>
    </source>
</evidence>
<keyword evidence="5 10" id="KW-0441">Lipid A biosynthesis</keyword>
<gene>
    <name evidence="10 11" type="primary">lpxB</name>
    <name evidence="11" type="ORF">DPPLL_16050</name>
</gene>
<dbReference type="Proteomes" id="UP000830055">
    <property type="component" value="Chromosome"/>
</dbReference>
<keyword evidence="6 10" id="KW-0328">Glycosyltransferase</keyword>
<evidence type="ECO:0000256" key="6">
    <source>
        <dbReference type="ARBA" id="ARBA00022676"/>
    </source>
</evidence>
<dbReference type="EC" id="2.4.1.182" evidence="2 10"/>
<dbReference type="RefSeq" id="WP_284154276.1">
    <property type="nucleotide sequence ID" value="NZ_AP025516.1"/>
</dbReference>
<sequence>MTREIMIVAGEASGDLHGSRLVQAMAGRRSDLHFVGVGGTEMAAAGVELLFPSSRIAVVGLLEVFSHLGPILSAQRLLRQRLRKRRPALLILIDFPDFNLLLARKAKKLGIPVFYYISPQVWAWRSGRVKTIGRLVDAIGVILPFEQEFYRARGVNAHYVGHPLLDSVRPEMSRDAFCASFSLDPSRQMIGILPGSREREIRHLLPVFLEAADRFQQRNETRPLFLVPRASTISETVLAQNGIDRYRDILDIRIISAYRYALMAACEAVLAASGTVTLELLLLNTPQVAAYRLAPVTYAVGKMLVKVPFFSLVNLIAGEEIVTELLQEQANSEQLAEALQQLVYDRQRSEQIRAAYTRVRQVLGSAGASQRAADLALRVLENPVR</sequence>